<accession>Q0UUH9</accession>
<dbReference type="Proteomes" id="UP000001055">
    <property type="component" value="Unassembled WGS sequence"/>
</dbReference>
<dbReference type="AlphaFoldDB" id="Q0UUH9"/>
<dbReference type="RefSeq" id="XP_001794999.1">
    <property type="nucleotide sequence ID" value="XM_001794947.1"/>
</dbReference>
<evidence type="ECO:0000313" key="1">
    <source>
        <dbReference type="EMBL" id="EAT88345.1"/>
    </source>
</evidence>
<dbReference type="KEGG" id="pno:SNOG_04585"/>
<evidence type="ECO:0000313" key="2">
    <source>
        <dbReference type="Proteomes" id="UP000001055"/>
    </source>
</evidence>
<name>Q0UUH9_PHANO</name>
<reference evidence="2" key="1">
    <citation type="journal article" date="2007" name="Plant Cell">
        <title>Dothideomycete-plant interactions illuminated by genome sequencing and EST analysis of the wheat pathogen Stagonospora nodorum.</title>
        <authorList>
            <person name="Hane J.K."/>
            <person name="Lowe R.G."/>
            <person name="Solomon P.S."/>
            <person name="Tan K.C."/>
            <person name="Schoch C.L."/>
            <person name="Spatafora J.W."/>
            <person name="Crous P.W."/>
            <person name="Kodira C."/>
            <person name="Birren B.W."/>
            <person name="Galagan J.E."/>
            <person name="Torriani S.F."/>
            <person name="McDonald B.A."/>
            <person name="Oliver R.P."/>
        </authorList>
    </citation>
    <scope>NUCLEOTIDE SEQUENCE [LARGE SCALE GENOMIC DNA]</scope>
    <source>
        <strain evidence="2">SN15 / ATCC MYA-4574 / FGSC 10173</strain>
    </source>
</reference>
<sequence length="110" mass="12652">MAKTSQYDKRWLDTVQSGTALDLLFSVCPQSFETKYECLLTGHIWDIGWDGNARNQVKRVFGLLGVCRQISVEAMTLLTDISGEMRRIHPGKMTYNINTDGEHIRRLFQK</sequence>
<dbReference type="GeneID" id="5971867"/>
<organism evidence="1 2">
    <name type="scientific">Phaeosphaeria nodorum (strain SN15 / ATCC MYA-4574 / FGSC 10173)</name>
    <name type="common">Glume blotch fungus</name>
    <name type="synonym">Parastagonospora nodorum</name>
    <dbReference type="NCBI Taxonomy" id="321614"/>
    <lineage>
        <taxon>Eukaryota</taxon>
        <taxon>Fungi</taxon>
        <taxon>Dikarya</taxon>
        <taxon>Ascomycota</taxon>
        <taxon>Pezizomycotina</taxon>
        <taxon>Dothideomycetes</taxon>
        <taxon>Pleosporomycetidae</taxon>
        <taxon>Pleosporales</taxon>
        <taxon>Pleosporineae</taxon>
        <taxon>Phaeosphaeriaceae</taxon>
        <taxon>Parastagonospora</taxon>
    </lineage>
</organism>
<gene>
    <name evidence="1" type="ORF">SNOG_04585</name>
</gene>
<protein>
    <submittedName>
        <fullName evidence="1">Uncharacterized protein</fullName>
    </submittedName>
</protein>
<dbReference type="EMBL" id="CH445330">
    <property type="protein sequence ID" value="EAT88345.1"/>
    <property type="molecule type" value="Genomic_DNA"/>
</dbReference>
<dbReference type="InParanoid" id="Q0UUH9"/>
<proteinExistence type="predicted"/>